<comment type="caution">
    <text evidence="3">The sequence shown here is derived from an EMBL/GenBank/DDBJ whole genome shotgun (WGS) entry which is preliminary data.</text>
</comment>
<protein>
    <recommendedName>
        <fullName evidence="2">VOC domain-containing protein</fullName>
    </recommendedName>
</protein>
<dbReference type="Gene3D" id="3.10.180.10">
    <property type="entry name" value="2,3-Dihydroxybiphenyl 1,2-Dioxygenase, domain 1"/>
    <property type="match status" value="1"/>
</dbReference>
<evidence type="ECO:0000313" key="3">
    <source>
        <dbReference type="EMBL" id="KON72805.1"/>
    </source>
</evidence>
<feature type="domain" description="VOC" evidence="2">
    <location>
        <begin position="12"/>
        <end position="136"/>
    </location>
</feature>
<dbReference type="RefSeq" id="WP_082379895.1">
    <property type="nucleotide sequence ID" value="NZ_KQ435291.1"/>
</dbReference>
<dbReference type="EMBL" id="ATNL01000010">
    <property type="protein sequence ID" value="KON72805.1"/>
    <property type="molecule type" value="Genomic_DNA"/>
</dbReference>
<organism evidence="3 4">
    <name type="scientific">Cellulosimicrobium cellulans F16</name>
    <dbReference type="NCBI Taxonomy" id="1350482"/>
    <lineage>
        <taxon>Bacteria</taxon>
        <taxon>Bacillati</taxon>
        <taxon>Actinomycetota</taxon>
        <taxon>Actinomycetes</taxon>
        <taxon>Micrococcales</taxon>
        <taxon>Promicromonosporaceae</taxon>
        <taxon>Cellulosimicrobium</taxon>
    </lineage>
</organism>
<dbReference type="InterPro" id="IPR037523">
    <property type="entry name" value="VOC_core"/>
</dbReference>
<evidence type="ECO:0000313" key="4">
    <source>
        <dbReference type="Proteomes" id="UP000037387"/>
    </source>
</evidence>
<dbReference type="Pfam" id="PF00903">
    <property type="entry name" value="Glyoxalase"/>
    <property type="match status" value="1"/>
</dbReference>
<feature type="compositionally biased region" description="Basic and acidic residues" evidence="1">
    <location>
        <begin position="152"/>
        <end position="162"/>
    </location>
</feature>
<dbReference type="PROSITE" id="PS51819">
    <property type="entry name" value="VOC"/>
    <property type="match status" value="1"/>
</dbReference>
<evidence type="ECO:0000256" key="1">
    <source>
        <dbReference type="SAM" id="MobiDB-lite"/>
    </source>
</evidence>
<sequence length="162" mass="17138">MSDNTPQRPTVRQLRLVVEADDYDAALAFYRDVLGLPERIAYADGEDDRVAILDVGHATLEIANPAHKRAIDDVEVGRQAAGHLRVAFEVDDARVATDRAVEAGAELVAPPTRTPWGSLNSRLDAPAGLHVTLFQELGGEEGVPPGVVAEPGARDDPAAGGS</sequence>
<keyword evidence="4" id="KW-1185">Reference proteome</keyword>
<dbReference type="AlphaFoldDB" id="A0A0M0F5F1"/>
<proteinExistence type="predicted"/>
<accession>A0A0M0F5F1</accession>
<dbReference type="Proteomes" id="UP000037387">
    <property type="component" value="Unassembled WGS sequence"/>
</dbReference>
<dbReference type="SUPFAM" id="SSF54593">
    <property type="entry name" value="Glyoxalase/Bleomycin resistance protein/Dihydroxybiphenyl dioxygenase"/>
    <property type="match status" value="1"/>
</dbReference>
<dbReference type="InterPro" id="IPR004360">
    <property type="entry name" value="Glyas_Fos-R_dOase_dom"/>
</dbReference>
<evidence type="ECO:0000259" key="2">
    <source>
        <dbReference type="PROSITE" id="PS51819"/>
    </source>
</evidence>
<name>A0A0M0F5F1_CELCE</name>
<feature type="region of interest" description="Disordered" evidence="1">
    <location>
        <begin position="140"/>
        <end position="162"/>
    </location>
</feature>
<dbReference type="InterPro" id="IPR029068">
    <property type="entry name" value="Glyas_Bleomycin-R_OHBP_Dase"/>
</dbReference>
<gene>
    <name evidence="3" type="ORF">M768_19630</name>
</gene>
<reference evidence="3 4" key="1">
    <citation type="journal article" date="2015" name="Sci. Rep.">
        <title>Functional and structural properties of a novel cellulosome-like multienzyme complex: efficient glycoside hydrolysis of water-insoluble 7-xylosyl-10-deacetylpaclitaxel.</title>
        <authorList>
            <person name="Dou T.Y."/>
            <person name="Luan H.W."/>
            <person name="Ge G.B."/>
            <person name="Dong M.M."/>
            <person name="Zou H.F."/>
            <person name="He Y.Q."/>
            <person name="Cui P."/>
            <person name="Wang J.Y."/>
            <person name="Hao D.C."/>
            <person name="Yang S.L."/>
            <person name="Yang L."/>
        </authorList>
    </citation>
    <scope>NUCLEOTIDE SEQUENCE [LARGE SCALE GENOMIC DNA]</scope>
    <source>
        <strain evidence="3 4">F16</strain>
    </source>
</reference>
<feature type="compositionally biased region" description="Low complexity" evidence="1">
    <location>
        <begin position="142"/>
        <end position="151"/>
    </location>
</feature>